<keyword evidence="2" id="KW-0489">Methyltransferase</keyword>
<dbReference type="InterPro" id="IPR029063">
    <property type="entry name" value="SAM-dependent_MTases_sf"/>
</dbReference>
<accession>A0A1X7PDP1</accession>
<dbReference type="CDD" id="cd02440">
    <property type="entry name" value="AdoMet_MTases"/>
    <property type="match status" value="1"/>
</dbReference>
<name>A0A1X7PDP1_9HYPH</name>
<dbReference type="RefSeq" id="WP_085467740.1">
    <property type="nucleotide sequence ID" value="NZ_FXBL01000004.1"/>
</dbReference>
<dbReference type="PANTHER" id="PTHR43591:SF24">
    <property type="entry name" value="2-METHOXY-6-POLYPRENYL-1,4-BENZOQUINOL METHYLASE, MITOCHONDRIAL"/>
    <property type="match status" value="1"/>
</dbReference>
<organism evidence="2 3">
    <name type="scientific">Mesorhizobium australicum</name>
    <dbReference type="NCBI Taxonomy" id="536018"/>
    <lineage>
        <taxon>Bacteria</taxon>
        <taxon>Pseudomonadati</taxon>
        <taxon>Pseudomonadota</taxon>
        <taxon>Alphaproteobacteria</taxon>
        <taxon>Hyphomicrobiales</taxon>
        <taxon>Phyllobacteriaceae</taxon>
        <taxon>Mesorhizobium</taxon>
    </lineage>
</organism>
<protein>
    <submittedName>
        <fullName evidence="2">Methyltransferase domain-containing protein</fullName>
    </submittedName>
</protein>
<dbReference type="EMBL" id="FXBL01000004">
    <property type="protein sequence ID" value="SMH48734.1"/>
    <property type="molecule type" value="Genomic_DNA"/>
</dbReference>
<dbReference type="Pfam" id="PF08241">
    <property type="entry name" value="Methyltransf_11"/>
    <property type="match status" value="1"/>
</dbReference>
<dbReference type="SUPFAM" id="SSF53335">
    <property type="entry name" value="S-adenosyl-L-methionine-dependent methyltransferases"/>
    <property type="match status" value="1"/>
</dbReference>
<dbReference type="PANTHER" id="PTHR43591">
    <property type="entry name" value="METHYLTRANSFERASE"/>
    <property type="match status" value="1"/>
</dbReference>
<dbReference type="OrthoDB" id="9795634at2"/>
<evidence type="ECO:0000259" key="1">
    <source>
        <dbReference type="Pfam" id="PF08241"/>
    </source>
</evidence>
<dbReference type="Gene3D" id="3.40.50.150">
    <property type="entry name" value="Vaccinia Virus protein VP39"/>
    <property type="match status" value="1"/>
</dbReference>
<dbReference type="GO" id="GO:0032259">
    <property type="term" value="P:methylation"/>
    <property type="evidence" value="ECO:0007669"/>
    <property type="project" value="UniProtKB-KW"/>
</dbReference>
<keyword evidence="3" id="KW-1185">Reference proteome</keyword>
<keyword evidence="2" id="KW-0808">Transferase</keyword>
<evidence type="ECO:0000313" key="3">
    <source>
        <dbReference type="Proteomes" id="UP000193083"/>
    </source>
</evidence>
<dbReference type="GO" id="GO:0008757">
    <property type="term" value="F:S-adenosylmethionine-dependent methyltransferase activity"/>
    <property type="evidence" value="ECO:0007669"/>
    <property type="project" value="InterPro"/>
</dbReference>
<proteinExistence type="predicted"/>
<feature type="domain" description="Methyltransferase type 11" evidence="1">
    <location>
        <begin position="50"/>
        <end position="143"/>
    </location>
</feature>
<dbReference type="AlphaFoldDB" id="A0A1X7PDP1"/>
<dbReference type="Proteomes" id="UP000193083">
    <property type="component" value="Unassembled WGS sequence"/>
</dbReference>
<dbReference type="InterPro" id="IPR013216">
    <property type="entry name" value="Methyltransf_11"/>
</dbReference>
<reference evidence="3" key="1">
    <citation type="submission" date="2017-04" db="EMBL/GenBank/DDBJ databases">
        <authorList>
            <person name="Varghese N."/>
            <person name="Submissions S."/>
        </authorList>
    </citation>
    <scope>NUCLEOTIDE SEQUENCE [LARGE SCALE GENOMIC DNA]</scope>
    <source>
        <strain evidence="3">B5P</strain>
    </source>
</reference>
<gene>
    <name evidence="2" type="ORF">SAMN02982922_3773</name>
</gene>
<sequence>MHTEEVGRLWEANARAWTMQVRAGYDVYRDTLNTPAFLDMLPPVRGLHGLDIGCGEGANTRQVARLGARMTAVDIAPTFVAHALEEEARAPLGIDYRAADALALPFPDGSFDFATAFMSMMDVAQPGQAVAEAARVLRPGGFFQFSILHPCFVPPSRKNIRDETGQPVAVQVARYFDGIDGEIESWYFSAATEEERKAFGPFRIPRFHRTLGQWVDMIVAAGLILEKLGEPMANEELAAAEPHVADTRVAPIFLHMRTRKLA</sequence>
<evidence type="ECO:0000313" key="2">
    <source>
        <dbReference type="EMBL" id="SMH48734.1"/>
    </source>
</evidence>